<keyword evidence="1" id="KW-0472">Membrane</keyword>
<evidence type="ECO:0000256" key="1">
    <source>
        <dbReference type="SAM" id="Phobius"/>
    </source>
</evidence>
<keyword evidence="1" id="KW-0812">Transmembrane</keyword>
<accession>A0A423PTP8</accession>
<name>A0A423PTP8_9GAMM</name>
<dbReference type="EMBL" id="AYKH01000007">
    <property type="protein sequence ID" value="ROO28902.1"/>
    <property type="molecule type" value="Genomic_DNA"/>
</dbReference>
<dbReference type="AlphaFoldDB" id="A0A423PTP8"/>
<evidence type="ECO:0000313" key="2">
    <source>
        <dbReference type="EMBL" id="ROO28902.1"/>
    </source>
</evidence>
<evidence type="ECO:0000313" key="3">
    <source>
        <dbReference type="Proteomes" id="UP000283993"/>
    </source>
</evidence>
<feature type="transmembrane region" description="Helical" evidence="1">
    <location>
        <begin position="42"/>
        <end position="59"/>
    </location>
</feature>
<feature type="transmembrane region" description="Helical" evidence="1">
    <location>
        <begin position="224"/>
        <end position="243"/>
    </location>
</feature>
<feature type="transmembrane region" description="Helical" evidence="1">
    <location>
        <begin position="64"/>
        <end position="82"/>
    </location>
</feature>
<protein>
    <submittedName>
        <fullName evidence="2">Uncharacterized protein</fullName>
    </submittedName>
</protein>
<feature type="transmembrane region" description="Helical" evidence="1">
    <location>
        <begin position="200"/>
        <end position="218"/>
    </location>
</feature>
<feature type="transmembrane region" description="Helical" evidence="1">
    <location>
        <begin position="168"/>
        <end position="188"/>
    </location>
</feature>
<reference evidence="2 3" key="1">
    <citation type="submission" date="2013-10" db="EMBL/GenBank/DDBJ databases">
        <title>Salinisphaera orenii MK-B5 Genome Sequencing.</title>
        <authorList>
            <person name="Lai Q."/>
            <person name="Li C."/>
            <person name="Shao Z."/>
        </authorList>
    </citation>
    <scope>NUCLEOTIDE SEQUENCE [LARGE SCALE GENOMIC DNA]</scope>
    <source>
        <strain evidence="2 3">MK-B5</strain>
    </source>
</reference>
<organism evidence="2 3">
    <name type="scientific">Salinisphaera orenii MK-B5</name>
    <dbReference type="NCBI Taxonomy" id="856730"/>
    <lineage>
        <taxon>Bacteria</taxon>
        <taxon>Pseudomonadati</taxon>
        <taxon>Pseudomonadota</taxon>
        <taxon>Gammaproteobacteria</taxon>
        <taxon>Salinisphaerales</taxon>
        <taxon>Salinisphaeraceae</taxon>
        <taxon>Salinisphaera</taxon>
    </lineage>
</organism>
<proteinExistence type="predicted"/>
<feature type="transmembrane region" description="Helical" evidence="1">
    <location>
        <begin position="113"/>
        <end position="130"/>
    </location>
</feature>
<comment type="caution">
    <text evidence="2">The sequence shown here is derived from an EMBL/GenBank/DDBJ whole genome shotgun (WGS) entry which is preliminary data.</text>
</comment>
<gene>
    <name evidence="2" type="ORF">SAOR_04890</name>
</gene>
<keyword evidence="3" id="KW-1185">Reference proteome</keyword>
<keyword evidence="1" id="KW-1133">Transmembrane helix</keyword>
<feature type="transmembrane region" description="Helical" evidence="1">
    <location>
        <begin position="139"/>
        <end position="156"/>
    </location>
</feature>
<dbReference type="Proteomes" id="UP000283993">
    <property type="component" value="Unassembled WGS sequence"/>
</dbReference>
<sequence>MMLFVDVYLHGTSRHQIWLALVAGFFALAMYAAEVNFVIGRHPMWIGTFFGGCLLLLLWPRRQWLLLGVLAAAGVAMQAGHIGDWCSNHCNEIGGLSDDVAYNFRMVEEELEMLGAALYLLFALMCWAAAGRAPSGRHLLARAAWLVPPMLVAYGNSLQHYQRDPGHLVLKFALFTVLAGAAALLWRLRGGRRELDAPRAALSFVFAFIFIVMPAIYGNYSAKIWTVHVYIWVPLLICLYRYLVHRPPMVSADTRA</sequence>